<gene>
    <name evidence="1" type="ORF">SGFS_091550</name>
</gene>
<dbReference type="Proteomes" id="UP001321542">
    <property type="component" value="Chromosome"/>
</dbReference>
<organism evidence="1 2">
    <name type="scientific">Streptomyces graminofaciens</name>
    <dbReference type="NCBI Taxonomy" id="68212"/>
    <lineage>
        <taxon>Bacteria</taxon>
        <taxon>Bacillati</taxon>
        <taxon>Actinomycetota</taxon>
        <taxon>Actinomycetes</taxon>
        <taxon>Kitasatosporales</taxon>
        <taxon>Streptomycetaceae</taxon>
        <taxon>Streptomyces</taxon>
    </lineage>
</organism>
<name>A0ABN5W0H3_9ACTN</name>
<sequence length="76" mass="8176">MPSLADLADEIDKIRLDGVTTGGLTSGACVPEAVAERFLERLALCGFVAVELLKAAEEHQPLSLPREVEPPRPRPL</sequence>
<evidence type="ECO:0000313" key="2">
    <source>
        <dbReference type="Proteomes" id="UP001321542"/>
    </source>
</evidence>
<keyword evidence="2" id="KW-1185">Reference proteome</keyword>
<protein>
    <submittedName>
        <fullName evidence="1">Uncharacterized protein</fullName>
    </submittedName>
</protein>
<dbReference type="EMBL" id="AP018448">
    <property type="protein sequence ID" value="BBC37861.1"/>
    <property type="molecule type" value="Genomic_DNA"/>
</dbReference>
<proteinExistence type="predicted"/>
<reference evidence="1 2" key="1">
    <citation type="journal article" date="2010" name="ChemBioChem">
        <title>Cloning and characterization of the biosynthetic gene cluster of 16-membered macrolide antibiotic FD-891: involvement of a dual functional cytochrome P450 monooxygenase catalyzing epoxidation and hydroxylation.</title>
        <authorList>
            <person name="Kudo F."/>
            <person name="Motegi A."/>
            <person name="Mizoue K."/>
            <person name="Eguchi T."/>
        </authorList>
    </citation>
    <scope>NUCLEOTIDE SEQUENCE [LARGE SCALE GENOMIC DNA]</scope>
    <source>
        <strain evidence="1 2">A-8890</strain>
    </source>
</reference>
<dbReference type="RefSeq" id="WP_286258238.1">
    <property type="nucleotide sequence ID" value="NZ_AP018448.1"/>
</dbReference>
<reference evidence="1 2" key="2">
    <citation type="journal article" date="2023" name="ChemBioChem">
        <title>Acyltransferase Domain Exchange between Two Independent Type I Polyketide Synthases in the Same Producer Strain of Macrolide Antibiotics.</title>
        <authorList>
            <person name="Kudo F."/>
            <person name="Kishikawa K."/>
            <person name="Tsuboi K."/>
            <person name="Kido T."/>
            <person name="Usui T."/>
            <person name="Hashimoto J."/>
            <person name="Shin-Ya K."/>
            <person name="Miyanaga A."/>
            <person name="Eguchi T."/>
        </authorList>
    </citation>
    <scope>NUCLEOTIDE SEQUENCE [LARGE SCALE GENOMIC DNA]</scope>
    <source>
        <strain evidence="1 2">A-8890</strain>
    </source>
</reference>
<accession>A0ABN5W0H3</accession>
<evidence type="ECO:0000313" key="1">
    <source>
        <dbReference type="EMBL" id="BBC37861.1"/>
    </source>
</evidence>